<accession>A0A8J3E5T3</accession>
<keyword evidence="4 9" id="KW-0812">Transmembrane</keyword>
<evidence type="ECO:0000256" key="12">
    <source>
        <dbReference type="SAM" id="SignalP"/>
    </source>
</evidence>
<dbReference type="Pfam" id="PF07715">
    <property type="entry name" value="Plug"/>
    <property type="match status" value="1"/>
</dbReference>
<reference evidence="15" key="2">
    <citation type="submission" date="2020-09" db="EMBL/GenBank/DDBJ databases">
        <authorList>
            <person name="Sun Q."/>
            <person name="Zhou Y."/>
        </authorList>
    </citation>
    <scope>NUCLEOTIDE SEQUENCE</scope>
    <source>
        <strain evidence="15">CGMCC 1.15725</strain>
    </source>
</reference>
<keyword evidence="8 9" id="KW-0998">Cell outer membrane</keyword>
<gene>
    <name evidence="15" type="primary">btuB</name>
    <name evidence="15" type="ORF">GCM10011611_65700</name>
</gene>
<dbReference type="InterPro" id="IPR036942">
    <property type="entry name" value="Beta-barrel_TonB_sf"/>
</dbReference>
<dbReference type="PANTHER" id="PTHR47234:SF2">
    <property type="entry name" value="TONB-DEPENDENT RECEPTOR"/>
    <property type="match status" value="1"/>
</dbReference>
<dbReference type="Pfam" id="PF00593">
    <property type="entry name" value="TonB_dep_Rec_b-barrel"/>
    <property type="match status" value="1"/>
</dbReference>
<reference evidence="15" key="1">
    <citation type="journal article" date="2014" name="Int. J. Syst. Evol. Microbiol.">
        <title>Complete genome sequence of Corynebacterium casei LMG S-19264T (=DSM 44701T), isolated from a smear-ripened cheese.</title>
        <authorList>
            <consortium name="US DOE Joint Genome Institute (JGI-PGF)"/>
            <person name="Walter F."/>
            <person name="Albersmeier A."/>
            <person name="Kalinowski J."/>
            <person name="Ruckert C."/>
        </authorList>
    </citation>
    <scope>NUCLEOTIDE SEQUENCE</scope>
    <source>
        <strain evidence="15">CGMCC 1.15725</strain>
    </source>
</reference>
<dbReference type="InterPro" id="IPR012910">
    <property type="entry name" value="Plug_dom"/>
</dbReference>
<name>A0A8J3E5T3_9PROT</name>
<keyword evidence="3 9" id="KW-1134">Transmembrane beta strand</keyword>
<feature type="chain" id="PRO_5035246252" evidence="12">
    <location>
        <begin position="28"/>
        <end position="975"/>
    </location>
</feature>
<dbReference type="PROSITE" id="PS00430">
    <property type="entry name" value="TONB_DEPENDENT_REC_1"/>
    <property type="match status" value="1"/>
</dbReference>
<dbReference type="PANTHER" id="PTHR47234">
    <property type="match status" value="1"/>
</dbReference>
<evidence type="ECO:0000256" key="2">
    <source>
        <dbReference type="ARBA" id="ARBA00022448"/>
    </source>
</evidence>
<evidence type="ECO:0000256" key="11">
    <source>
        <dbReference type="RuleBase" id="RU003357"/>
    </source>
</evidence>
<dbReference type="Gene3D" id="2.40.170.20">
    <property type="entry name" value="TonB-dependent receptor, beta-barrel domain"/>
    <property type="match status" value="1"/>
</dbReference>
<evidence type="ECO:0000256" key="1">
    <source>
        <dbReference type="ARBA" id="ARBA00004571"/>
    </source>
</evidence>
<evidence type="ECO:0000256" key="8">
    <source>
        <dbReference type="ARBA" id="ARBA00023237"/>
    </source>
</evidence>
<evidence type="ECO:0000256" key="9">
    <source>
        <dbReference type="PROSITE-ProRule" id="PRU01360"/>
    </source>
</evidence>
<keyword evidence="16" id="KW-1185">Reference proteome</keyword>
<dbReference type="RefSeq" id="WP_189052440.1">
    <property type="nucleotide sequence ID" value="NZ_BMJQ01000032.1"/>
</dbReference>
<evidence type="ECO:0000256" key="3">
    <source>
        <dbReference type="ARBA" id="ARBA00022452"/>
    </source>
</evidence>
<proteinExistence type="inferred from homology"/>
<evidence type="ECO:0000256" key="5">
    <source>
        <dbReference type="ARBA" id="ARBA00022729"/>
    </source>
</evidence>
<evidence type="ECO:0000256" key="6">
    <source>
        <dbReference type="ARBA" id="ARBA00023077"/>
    </source>
</evidence>
<protein>
    <submittedName>
        <fullName evidence="15">TonB-dependent receptor</fullName>
    </submittedName>
</protein>
<evidence type="ECO:0000256" key="4">
    <source>
        <dbReference type="ARBA" id="ARBA00022692"/>
    </source>
</evidence>
<dbReference type="SUPFAM" id="SSF56935">
    <property type="entry name" value="Porins"/>
    <property type="match status" value="1"/>
</dbReference>
<keyword evidence="7 9" id="KW-0472">Membrane</keyword>
<comment type="subcellular location">
    <subcellularLocation>
        <location evidence="1 9">Cell outer membrane</location>
        <topology evidence="1 9">Multi-pass membrane protein</topology>
    </subcellularLocation>
</comment>
<dbReference type="EMBL" id="BMJQ01000032">
    <property type="protein sequence ID" value="GGF50157.1"/>
    <property type="molecule type" value="Genomic_DNA"/>
</dbReference>
<feature type="domain" description="TonB-dependent receptor-like beta-barrel" evidence="13">
    <location>
        <begin position="416"/>
        <end position="938"/>
    </location>
</feature>
<evidence type="ECO:0000313" key="15">
    <source>
        <dbReference type="EMBL" id="GGF50157.1"/>
    </source>
</evidence>
<evidence type="ECO:0000256" key="10">
    <source>
        <dbReference type="PROSITE-ProRule" id="PRU10143"/>
    </source>
</evidence>
<feature type="signal peptide" evidence="12">
    <location>
        <begin position="1"/>
        <end position="27"/>
    </location>
</feature>
<dbReference type="Gene3D" id="2.170.130.10">
    <property type="entry name" value="TonB-dependent receptor, plug domain"/>
    <property type="match status" value="1"/>
</dbReference>
<dbReference type="GO" id="GO:0009279">
    <property type="term" value="C:cell outer membrane"/>
    <property type="evidence" value="ECO:0007669"/>
    <property type="project" value="UniProtKB-SubCell"/>
</dbReference>
<comment type="similarity">
    <text evidence="9 11">Belongs to the TonB-dependent receptor family.</text>
</comment>
<evidence type="ECO:0000259" key="14">
    <source>
        <dbReference type="Pfam" id="PF07715"/>
    </source>
</evidence>
<dbReference type="PROSITE" id="PS52016">
    <property type="entry name" value="TONB_DEPENDENT_REC_3"/>
    <property type="match status" value="1"/>
</dbReference>
<sequence length="975" mass="102849">MTLKSRLSGTVAVLALMPVFAAVPALAQSAPSQVAQAAPQTETIEVTGTRLKNTDAQSANPITVVSSEDIQKQAATTVEQVLLKLPSVDFNGGLTANSSNGGLGESQVSLRNLGPQRTLVLLNGQRFPFTDNNNASFSAVDLNNIPLSMIDHIEVLRDGASSVYGADAIGGVINIITKQHFNGVEIGGEVGETSYGDGLRHSVYSTAGADFDRGNILINVSTDHTDALFGKDRSWAVSQHPEADVNSYQNLSSRVTGAVGVINGSKYYFPSGLNSGVPASAAWTLGSVQVSPGVFAGGGISPGDLGFQGGGVSFNVLPTQGLTAGLDRQQLNFTTHYDLTPNVTAILEGFYTNRQSNEQLNPEPTGYNTPTPQFPNGFFSPATLPDGTPNLNNPTVVNPGAFGLASGVNVPILTRRFENGPRLYKDDVNTYRIRAALTGTVLGKYDWEAGYLYGKSAGTFNVYNETNFYHLSQELGMNACGSAPGCSVANVFGYNTLTPAQAKYLSFTNTDTSEYTNQEAYGHIGGPVYDLPAGPLNAAVGFEYRTESMFDHPDSIVSQGDGAIFALPTTGNYATSSGYVEVNAPLLSNLPFVKMLTADASGRYDYNTTFGKSLTYKVGLDYAINDDFRLRGNHSTGFRAPQLRELYSGLSQGEVGGVDPCVTGGTFAGSAACLASLPPGVTTATLTKINQITEATGGNPGVHPETSQEWTFGGVATPHWIPGLSVSVDYYTVLIRNEIGTLDAQSLVNACYGGVPYLVSQAQACKLVGPRTAGTGSLGVVQALNANVGAENTDGIDLDLAYGIDTAKLGLPAWGHLDFTGQVNYLLSDEVSSGGNTVKQAGTFGFGNGDDAEPRWKALLGTTFRRDNWSVNWTTRYYGGVKNVSRAADCSSLPASGICPTVGAGDFEGNEAAGVFYHDISGTYQYKNVNVTVGVDNLFDKDPPFLFPTGQTNAAGTAGYDFTGRFVYMKASIKF</sequence>
<dbReference type="Proteomes" id="UP000646365">
    <property type="component" value="Unassembled WGS sequence"/>
</dbReference>
<evidence type="ECO:0000259" key="13">
    <source>
        <dbReference type="Pfam" id="PF00593"/>
    </source>
</evidence>
<keyword evidence="2 9" id="KW-0813">Transport</keyword>
<organism evidence="15 16">
    <name type="scientific">Aliidongia dinghuensis</name>
    <dbReference type="NCBI Taxonomy" id="1867774"/>
    <lineage>
        <taxon>Bacteria</taxon>
        <taxon>Pseudomonadati</taxon>
        <taxon>Pseudomonadota</taxon>
        <taxon>Alphaproteobacteria</taxon>
        <taxon>Rhodospirillales</taxon>
        <taxon>Dongiaceae</taxon>
        <taxon>Aliidongia</taxon>
    </lineage>
</organism>
<dbReference type="InterPro" id="IPR039426">
    <property type="entry name" value="TonB-dep_rcpt-like"/>
</dbReference>
<keyword evidence="5 12" id="KW-0732">Signal</keyword>
<dbReference type="InterPro" id="IPR000531">
    <property type="entry name" value="Beta-barrel_TonB"/>
</dbReference>
<evidence type="ECO:0000256" key="7">
    <source>
        <dbReference type="ARBA" id="ARBA00023136"/>
    </source>
</evidence>
<keyword evidence="15" id="KW-0675">Receptor</keyword>
<keyword evidence="6 10" id="KW-0798">TonB box</keyword>
<dbReference type="InterPro" id="IPR010916">
    <property type="entry name" value="TonB_box_CS"/>
</dbReference>
<comment type="caution">
    <text evidence="15">The sequence shown here is derived from an EMBL/GenBank/DDBJ whole genome shotgun (WGS) entry which is preliminary data.</text>
</comment>
<evidence type="ECO:0000313" key="16">
    <source>
        <dbReference type="Proteomes" id="UP000646365"/>
    </source>
</evidence>
<feature type="short sequence motif" description="TonB box" evidence="10">
    <location>
        <begin position="43"/>
        <end position="49"/>
    </location>
</feature>
<dbReference type="AlphaFoldDB" id="A0A8J3E5T3"/>
<dbReference type="InterPro" id="IPR037066">
    <property type="entry name" value="Plug_dom_sf"/>
</dbReference>
<feature type="domain" description="TonB-dependent receptor plug" evidence="14">
    <location>
        <begin position="57"/>
        <end position="172"/>
    </location>
</feature>